<accession>A0A6A6IGL8</accession>
<reference evidence="2" key="1">
    <citation type="journal article" date="2020" name="Stud. Mycol.">
        <title>101 Dothideomycetes genomes: a test case for predicting lifestyles and emergence of pathogens.</title>
        <authorList>
            <person name="Haridas S."/>
            <person name="Albert R."/>
            <person name="Binder M."/>
            <person name="Bloem J."/>
            <person name="Labutti K."/>
            <person name="Salamov A."/>
            <person name="Andreopoulos B."/>
            <person name="Baker S."/>
            <person name="Barry K."/>
            <person name="Bills G."/>
            <person name="Bluhm B."/>
            <person name="Cannon C."/>
            <person name="Castanera R."/>
            <person name="Culley D."/>
            <person name="Daum C."/>
            <person name="Ezra D."/>
            <person name="Gonzalez J."/>
            <person name="Henrissat B."/>
            <person name="Kuo A."/>
            <person name="Liang C."/>
            <person name="Lipzen A."/>
            <person name="Lutzoni F."/>
            <person name="Magnuson J."/>
            <person name="Mondo S."/>
            <person name="Nolan M."/>
            <person name="Ohm R."/>
            <person name="Pangilinan J."/>
            <person name="Park H.-J."/>
            <person name="Ramirez L."/>
            <person name="Alfaro M."/>
            <person name="Sun H."/>
            <person name="Tritt A."/>
            <person name="Yoshinaga Y."/>
            <person name="Zwiers L.-H."/>
            <person name="Turgeon B."/>
            <person name="Goodwin S."/>
            <person name="Spatafora J."/>
            <person name="Crous P."/>
            <person name="Grigoriev I."/>
        </authorList>
    </citation>
    <scope>NUCLEOTIDE SEQUENCE</scope>
    <source>
        <strain evidence="2">CBS 122368</strain>
    </source>
</reference>
<evidence type="ECO:0000259" key="1">
    <source>
        <dbReference type="Pfam" id="PF06985"/>
    </source>
</evidence>
<dbReference type="RefSeq" id="XP_033684182.1">
    <property type="nucleotide sequence ID" value="XM_033821956.1"/>
</dbReference>
<name>A0A6A6IGL8_9PLEO</name>
<dbReference type="InterPro" id="IPR010730">
    <property type="entry name" value="HET"/>
</dbReference>
<dbReference type="GeneID" id="54575286"/>
<evidence type="ECO:0000313" key="3">
    <source>
        <dbReference type="Proteomes" id="UP000800094"/>
    </source>
</evidence>
<protein>
    <submittedName>
        <fullName evidence="2">HET-domain-containing protein</fullName>
    </submittedName>
</protein>
<sequence>MTSMHVSKDKDRHDATEDAEELIRNKRRKITPSQGLCEQCRSLKLDRSFERAFKFYKLAREGTIPRSQELQRQANGPLYYEDCFLVHRFKDRLATPSGCLLCHFFRTMRVQPGLQEDYKLLAFCSTESRLFCLPRLKASSAWEGINHSVFMAVVPDIASIPPNGHGELCLESDIPAVGSIYRLRSGESGDTNATLEARELQERADFTVIREWLSFCNEHHDHVCKRSTSHGNIARGFRVINCDEDPPIVEEQEWGITYAALSYVWGKGPEAEKRWPATVLDAVAVMKEMGMKYLWVDRLCIDQQNEEEKQYLIARMTTIYSEADFTIVAAAGSGAGYGIPGVRATLRKPQAKFRLDSGSVLLSTHRDPRLDILESEWSTRGWTYQEGILSNRRLVFTDHQAYWECRCMAIHDGIRLPLHLVHEPSKARMADFMLAGIFKGVSYSGGAMDDDGEVLISDDSYSLDYGFPIHDDGSIRAKFRGLEEHIRAFSARNLGYDEDSLNAFQGILGLYDPININALLGIPIWFGKVAGRQSGPQVTFALSVCSWYHRSDPSLRMFVAEDCQRRTHLPSWTWAGWKGTVSWRSPPQEEHSVMMCNLIEVDTLDFLWVADIYLREACVSSPVRLADVRSAQELQDDDLDLRVLEVRNPLTLKYFTCKPTKKEWSWRRHAGRRGRERYDVGRTEWDFDWHRLAGRLVCISVSMPMTRDQWTQKHRSREFISILMFAGRDPSIKHGRARFLTLRKVISPGRPLRWERVGTVQLTISDPELSKYQTNGEILDNLPVQRERETFAIW</sequence>
<dbReference type="PANTHER" id="PTHR33112:SF1">
    <property type="entry name" value="HETEROKARYON INCOMPATIBILITY DOMAIN-CONTAINING PROTEIN"/>
    <property type="match status" value="1"/>
</dbReference>
<dbReference type="Proteomes" id="UP000800094">
    <property type="component" value="Unassembled WGS sequence"/>
</dbReference>
<dbReference type="PANTHER" id="PTHR33112">
    <property type="entry name" value="DOMAIN PROTEIN, PUTATIVE-RELATED"/>
    <property type="match status" value="1"/>
</dbReference>
<gene>
    <name evidence="2" type="ORF">BU26DRAFT_313479</name>
</gene>
<dbReference type="OrthoDB" id="5428863at2759"/>
<keyword evidence="3" id="KW-1185">Reference proteome</keyword>
<proteinExistence type="predicted"/>
<dbReference type="AlphaFoldDB" id="A0A6A6IGL8"/>
<evidence type="ECO:0000313" key="2">
    <source>
        <dbReference type="EMBL" id="KAF2249178.1"/>
    </source>
</evidence>
<dbReference type="Pfam" id="PF06985">
    <property type="entry name" value="HET"/>
    <property type="match status" value="1"/>
</dbReference>
<feature type="domain" description="Heterokaryon incompatibility" evidence="1">
    <location>
        <begin position="258"/>
        <end position="386"/>
    </location>
</feature>
<dbReference type="EMBL" id="ML987195">
    <property type="protein sequence ID" value="KAF2249178.1"/>
    <property type="molecule type" value="Genomic_DNA"/>
</dbReference>
<organism evidence="2 3">
    <name type="scientific">Trematosphaeria pertusa</name>
    <dbReference type="NCBI Taxonomy" id="390896"/>
    <lineage>
        <taxon>Eukaryota</taxon>
        <taxon>Fungi</taxon>
        <taxon>Dikarya</taxon>
        <taxon>Ascomycota</taxon>
        <taxon>Pezizomycotina</taxon>
        <taxon>Dothideomycetes</taxon>
        <taxon>Pleosporomycetidae</taxon>
        <taxon>Pleosporales</taxon>
        <taxon>Massarineae</taxon>
        <taxon>Trematosphaeriaceae</taxon>
        <taxon>Trematosphaeria</taxon>
    </lineage>
</organism>